<dbReference type="EMBL" id="DVNF01000042">
    <property type="protein sequence ID" value="HIU60008.1"/>
    <property type="molecule type" value="Genomic_DNA"/>
</dbReference>
<name>A0A9D1SHN7_9FIRM</name>
<keyword evidence="3 6" id="KW-0812">Transmembrane</keyword>
<sequence>MKNSHKLLTEKPWKLILSMSIPSMFAMLSTAIGSIVGSFFIARDISALSAAYPIQALMTAFAIAVGIGSGSALSRAIGQGDEALTKRTAAGGTALILGTLLPVTALGIAAAFLLPAVFDLNAEEVDGAKIYLIIISAAFPMTAVHTVFNRIAVSEGVTVPPMIAAISGTAVTVAIDFLLFNVETPLSGMAKLGVADAVGQGVTLIAALIIAKRLPITPFIDKRYLPDKKVFAEIIKVSLPSAVQNGIDAMFSTALNAILGGAAIAFYGAFYKVRQQALTPIYGLNQGTVPILGAAFGNGDKARFKKVFVISSSIALGIAAAVTIAAECSADKLLNLFDITEEVNYFRILAGGFVPAAAALMISAAFVATGQGGKAMALNLLRGAGIGIPAALILRNLPTGYTWIALAAAEFVAVAIFIPIAVKSYKNTPLKAGQKKQK</sequence>
<feature type="transmembrane region" description="Helical" evidence="6">
    <location>
        <begin position="160"/>
        <end position="180"/>
    </location>
</feature>
<evidence type="ECO:0000256" key="4">
    <source>
        <dbReference type="ARBA" id="ARBA00022989"/>
    </source>
</evidence>
<proteinExistence type="predicted"/>
<evidence type="ECO:0000256" key="6">
    <source>
        <dbReference type="SAM" id="Phobius"/>
    </source>
</evidence>
<dbReference type="PANTHER" id="PTHR43823">
    <property type="entry name" value="SPORULATION PROTEIN YKVU"/>
    <property type="match status" value="1"/>
</dbReference>
<protein>
    <recommendedName>
        <fullName evidence="9">MATE family efflux transporter</fullName>
    </recommendedName>
</protein>
<dbReference type="AlphaFoldDB" id="A0A9D1SHN7"/>
<accession>A0A9D1SHN7</accession>
<comment type="caution">
    <text evidence="7">The sequence shown here is derived from an EMBL/GenBank/DDBJ whole genome shotgun (WGS) entry which is preliminary data.</text>
</comment>
<keyword evidence="2" id="KW-1003">Cell membrane</keyword>
<evidence type="ECO:0000256" key="3">
    <source>
        <dbReference type="ARBA" id="ARBA00022692"/>
    </source>
</evidence>
<feature type="transmembrane region" description="Helical" evidence="6">
    <location>
        <begin position="375"/>
        <end position="394"/>
    </location>
</feature>
<dbReference type="Pfam" id="PF01554">
    <property type="entry name" value="MatE"/>
    <property type="match status" value="2"/>
</dbReference>
<keyword evidence="5 6" id="KW-0472">Membrane</keyword>
<keyword evidence="4 6" id="KW-1133">Transmembrane helix</keyword>
<feature type="transmembrane region" description="Helical" evidence="6">
    <location>
        <begin position="21"/>
        <end position="42"/>
    </location>
</feature>
<feature type="transmembrane region" description="Helical" evidence="6">
    <location>
        <begin position="400"/>
        <end position="422"/>
    </location>
</feature>
<evidence type="ECO:0000313" key="7">
    <source>
        <dbReference type="EMBL" id="HIU60008.1"/>
    </source>
</evidence>
<dbReference type="GO" id="GO:0015297">
    <property type="term" value="F:antiporter activity"/>
    <property type="evidence" value="ECO:0007669"/>
    <property type="project" value="InterPro"/>
</dbReference>
<dbReference type="GO" id="GO:0005886">
    <property type="term" value="C:plasma membrane"/>
    <property type="evidence" value="ECO:0007669"/>
    <property type="project" value="UniProtKB-SubCell"/>
</dbReference>
<reference evidence="7" key="2">
    <citation type="journal article" date="2021" name="PeerJ">
        <title>Extensive microbial diversity within the chicken gut microbiome revealed by metagenomics and culture.</title>
        <authorList>
            <person name="Gilroy R."/>
            <person name="Ravi A."/>
            <person name="Getino M."/>
            <person name="Pursley I."/>
            <person name="Horton D.L."/>
            <person name="Alikhan N.F."/>
            <person name="Baker D."/>
            <person name="Gharbi K."/>
            <person name="Hall N."/>
            <person name="Watson M."/>
            <person name="Adriaenssens E.M."/>
            <person name="Foster-Nyarko E."/>
            <person name="Jarju S."/>
            <person name="Secka A."/>
            <person name="Antonio M."/>
            <person name="Oren A."/>
            <person name="Chaudhuri R.R."/>
            <person name="La Ragione R."/>
            <person name="Hildebrand F."/>
            <person name="Pallen M.J."/>
        </authorList>
    </citation>
    <scope>NUCLEOTIDE SEQUENCE</scope>
    <source>
        <strain evidence="7">18911</strain>
    </source>
</reference>
<dbReference type="InterPro" id="IPR002528">
    <property type="entry name" value="MATE_fam"/>
</dbReference>
<evidence type="ECO:0000313" key="8">
    <source>
        <dbReference type="Proteomes" id="UP000824094"/>
    </source>
</evidence>
<evidence type="ECO:0000256" key="2">
    <source>
        <dbReference type="ARBA" id="ARBA00022475"/>
    </source>
</evidence>
<dbReference type="GO" id="GO:0042910">
    <property type="term" value="F:xenobiotic transmembrane transporter activity"/>
    <property type="evidence" value="ECO:0007669"/>
    <property type="project" value="InterPro"/>
</dbReference>
<organism evidence="7 8">
    <name type="scientific">Candidatus Stercoripulliclostridium merdigallinarum</name>
    <dbReference type="NCBI Taxonomy" id="2840951"/>
    <lineage>
        <taxon>Bacteria</taxon>
        <taxon>Bacillati</taxon>
        <taxon>Bacillota</taxon>
        <taxon>Clostridia</taxon>
        <taxon>Eubacteriales</taxon>
        <taxon>Candidatus Stercoripulliclostridium</taxon>
    </lineage>
</organism>
<dbReference type="Proteomes" id="UP000824094">
    <property type="component" value="Unassembled WGS sequence"/>
</dbReference>
<dbReference type="InterPro" id="IPR051327">
    <property type="entry name" value="MATE_MepA_subfamily"/>
</dbReference>
<feature type="transmembrane region" description="Helical" evidence="6">
    <location>
        <begin position="346"/>
        <end position="368"/>
    </location>
</feature>
<feature type="transmembrane region" description="Helical" evidence="6">
    <location>
        <begin position="130"/>
        <end position="148"/>
    </location>
</feature>
<comment type="subcellular location">
    <subcellularLocation>
        <location evidence="1">Cell membrane</location>
        <topology evidence="1">Multi-pass membrane protein</topology>
    </subcellularLocation>
</comment>
<feature type="transmembrane region" description="Helical" evidence="6">
    <location>
        <begin position="94"/>
        <end position="118"/>
    </location>
</feature>
<feature type="transmembrane region" description="Helical" evidence="6">
    <location>
        <begin position="307"/>
        <end position="326"/>
    </location>
</feature>
<reference evidence="7" key="1">
    <citation type="submission" date="2020-10" db="EMBL/GenBank/DDBJ databases">
        <authorList>
            <person name="Gilroy R."/>
        </authorList>
    </citation>
    <scope>NUCLEOTIDE SEQUENCE</scope>
    <source>
        <strain evidence="7">18911</strain>
    </source>
</reference>
<gene>
    <name evidence="7" type="ORF">IAB05_01310</name>
</gene>
<evidence type="ECO:0000256" key="1">
    <source>
        <dbReference type="ARBA" id="ARBA00004651"/>
    </source>
</evidence>
<evidence type="ECO:0008006" key="9">
    <source>
        <dbReference type="Google" id="ProtNLM"/>
    </source>
</evidence>
<dbReference type="PANTHER" id="PTHR43823:SF3">
    <property type="entry name" value="MULTIDRUG EXPORT PROTEIN MEPA"/>
    <property type="match status" value="1"/>
</dbReference>
<feature type="transmembrane region" description="Helical" evidence="6">
    <location>
        <begin position="54"/>
        <end position="73"/>
    </location>
</feature>
<evidence type="ECO:0000256" key="5">
    <source>
        <dbReference type="ARBA" id="ARBA00023136"/>
    </source>
</evidence>